<sequence>AKIKKINSKLGAPSDKKKNPFLKPGGGIDLIEKFPVYENKKPEKLIRKQKDIIRRKSGRLRW</sequence>
<evidence type="ECO:0000256" key="1">
    <source>
        <dbReference type="SAM" id="MobiDB-lite"/>
    </source>
</evidence>
<name>X1RSP0_9ZZZZ</name>
<dbReference type="EMBL" id="BARW01011058">
    <property type="protein sequence ID" value="GAI83673.1"/>
    <property type="molecule type" value="Genomic_DNA"/>
</dbReference>
<gene>
    <name evidence="2" type="ORF">S12H4_21487</name>
</gene>
<reference evidence="2" key="1">
    <citation type="journal article" date="2014" name="Front. Microbiol.">
        <title>High frequency of phylogenetically diverse reductive dehalogenase-homologous genes in deep subseafloor sedimentary metagenomes.</title>
        <authorList>
            <person name="Kawai M."/>
            <person name="Futagami T."/>
            <person name="Toyoda A."/>
            <person name="Takaki Y."/>
            <person name="Nishi S."/>
            <person name="Hori S."/>
            <person name="Arai W."/>
            <person name="Tsubouchi T."/>
            <person name="Morono Y."/>
            <person name="Uchiyama I."/>
            <person name="Ito T."/>
            <person name="Fujiyama A."/>
            <person name="Inagaki F."/>
            <person name="Takami H."/>
        </authorList>
    </citation>
    <scope>NUCLEOTIDE SEQUENCE</scope>
    <source>
        <strain evidence="2">Expedition CK06-06</strain>
    </source>
</reference>
<dbReference type="AlphaFoldDB" id="X1RSP0"/>
<protein>
    <submittedName>
        <fullName evidence="2">Uncharacterized protein</fullName>
    </submittedName>
</protein>
<comment type="caution">
    <text evidence="2">The sequence shown here is derived from an EMBL/GenBank/DDBJ whole genome shotgun (WGS) entry which is preliminary data.</text>
</comment>
<proteinExistence type="predicted"/>
<feature type="region of interest" description="Disordered" evidence="1">
    <location>
        <begin position="1"/>
        <end position="21"/>
    </location>
</feature>
<accession>X1RSP0</accession>
<organism evidence="2">
    <name type="scientific">marine sediment metagenome</name>
    <dbReference type="NCBI Taxonomy" id="412755"/>
    <lineage>
        <taxon>unclassified sequences</taxon>
        <taxon>metagenomes</taxon>
        <taxon>ecological metagenomes</taxon>
    </lineage>
</organism>
<feature type="non-terminal residue" evidence="2">
    <location>
        <position position="1"/>
    </location>
</feature>
<evidence type="ECO:0000313" key="2">
    <source>
        <dbReference type="EMBL" id="GAI83673.1"/>
    </source>
</evidence>